<dbReference type="PROSITE" id="PS50043">
    <property type="entry name" value="HTH_LUXR_2"/>
    <property type="match status" value="1"/>
</dbReference>
<dbReference type="InterPro" id="IPR058245">
    <property type="entry name" value="NreC/VraR/RcsB-like_REC"/>
</dbReference>
<evidence type="ECO:0000313" key="9">
    <source>
        <dbReference type="Proteomes" id="UP000306196"/>
    </source>
</evidence>
<dbReference type="InterPro" id="IPR016032">
    <property type="entry name" value="Sig_transdc_resp-reg_C-effctor"/>
</dbReference>
<dbReference type="OrthoDB" id="9779069at2"/>
<dbReference type="Pfam" id="PF00196">
    <property type="entry name" value="GerE"/>
    <property type="match status" value="1"/>
</dbReference>
<comment type="caution">
    <text evidence="8">The sequence shown here is derived from an EMBL/GenBank/DDBJ whole genome shotgun (WGS) entry which is preliminary data.</text>
</comment>
<dbReference type="InterPro" id="IPR011006">
    <property type="entry name" value="CheY-like_superfamily"/>
</dbReference>
<dbReference type="Proteomes" id="UP000306196">
    <property type="component" value="Unassembled WGS sequence"/>
</dbReference>
<dbReference type="AlphaFoldDB" id="A0A5R8KDV8"/>
<keyword evidence="2" id="KW-0805">Transcription regulation</keyword>
<dbReference type="SUPFAM" id="SSF46894">
    <property type="entry name" value="C-terminal effector domain of the bipartite response regulators"/>
    <property type="match status" value="1"/>
</dbReference>
<gene>
    <name evidence="8" type="ORF">FEM03_12010</name>
</gene>
<dbReference type="SMART" id="SM00421">
    <property type="entry name" value="HTH_LUXR"/>
    <property type="match status" value="1"/>
</dbReference>
<feature type="modified residue" description="4-aspartylphosphate" evidence="5">
    <location>
        <position position="57"/>
    </location>
</feature>
<name>A0A5R8KDV8_9BACT</name>
<organism evidence="8 9">
    <name type="scientific">Phragmitibacter flavus</name>
    <dbReference type="NCBI Taxonomy" id="2576071"/>
    <lineage>
        <taxon>Bacteria</taxon>
        <taxon>Pseudomonadati</taxon>
        <taxon>Verrucomicrobiota</taxon>
        <taxon>Verrucomicrobiia</taxon>
        <taxon>Verrucomicrobiales</taxon>
        <taxon>Verrucomicrobiaceae</taxon>
        <taxon>Phragmitibacter</taxon>
    </lineage>
</organism>
<dbReference type="PROSITE" id="PS00622">
    <property type="entry name" value="HTH_LUXR_1"/>
    <property type="match status" value="1"/>
</dbReference>
<dbReference type="PROSITE" id="PS50110">
    <property type="entry name" value="RESPONSE_REGULATORY"/>
    <property type="match status" value="1"/>
</dbReference>
<dbReference type="GO" id="GO:0000160">
    <property type="term" value="P:phosphorelay signal transduction system"/>
    <property type="evidence" value="ECO:0007669"/>
    <property type="project" value="InterPro"/>
</dbReference>
<keyword evidence="1 5" id="KW-0597">Phosphoprotein</keyword>
<evidence type="ECO:0000256" key="3">
    <source>
        <dbReference type="ARBA" id="ARBA00023125"/>
    </source>
</evidence>
<evidence type="ECO:0000256" key="2">
    <source>
        <dbReference type="ARBA" id="ARBA00023015"/>
    </source>
</evidence>
<dbReference type="EMBL" id="VAUV01000008">
    <property type="protein sequence ID" value="TLD70447.1"/>
    <property type="molecule type" value="Genomic_DNA"/>
</dbReference>
<dbReference type="Gene3D" id="3.40.50.2300">
    <property type="match status" value="1"/>
</dbReference>
<evidence type="ECO:0000259" key="7">
    <source>
        <dbReference type="PROSITE" id="PS50110"/>
    </source>
</evidence>
<dbReference type="GO" id="GO:0003677">
    <property type="term" value="F:DNA binding"/>
    <property type="evidence" value="ECO:0007669"/>
    <property type="project" value="UniProtKB-KW"/>
</dbReference>
<dbReference type="Pfam" id="PF00072">
    <property type="entry name" value="Response_reg"/>
    <property type="match status" value="1"/>
</dbReference>
<dbReference type="CDD" id="cd06170">
    <property type="entry name" value="LuxR_C_like"/>
    <property type="match status" value="1"/>
</dbReference>
<dbReference type="PRINTS" id="PR00038">
    <property type="entry name" value="HTHLUXR"/>
</dbReference>
<evidence type="ECO:0000259" key="6">
    <source>
        <dbReference type="PROSITE" id="PS50043"/>
    </source>
</evidence>
<evidence type="ECO:0000256" key="5">
    <source>
        <dbReference type="PROSITE-ProRule" id="PRU00169"/>
    </source>
</evidence>
<dbReference type="SUPFAM" id="SSF52172">
    <property type="entry name" value="CheY-like"/>
    <property type="match status" value="1"/>
</dbReference>
<accession>A0A5R8KDV8</accession>
<dbReference type="SMART" id="SM00448">
    <property type="entry name" value="REC"/>
    <property type="match status" value="1"/>
</dbReference>
<feature type="domain" description="Response regulatory" evidence="7">
    <location>
        <begin position="6"/>
        <end position="122"/>
    </location>
</feature>
<keyword evidence="9" id="KW-1185">Reference proteome</keyword>
<dbReference type="PANTHER" id="PTHR43214:SF41">
    <property type="entry name" value="NITRATE_NITRITE RESPONSE REGULATOR PROTEIN NARP"/>
    <property type="match status" value="1"/>
</dbReference>
<evidence type="ECO:0000256" key="4">
    <source>
        <dbReference type="ARBA" id="ARBA00023163"/>
    </source>
</evidence>
<dbReference type="GO" id="GO:0006355">
    <property type="term" value="P:regulation of DNA-templated transcription"/>
    <property type="evidence" value="ECO:0007669"/>
    <property type="project" value="InterPro"/>
</dbReference>
<dbReference type="InterPro" id="IPR000792">
    <property type="entry name" value="Tscrpt_reg_LuxR_C"/>
</dbReference>
<evidence type="ECO:0000256" key="1">
    <source>
        <dbReference type="ARBA" id="ARBA00022553"/>
    </source>
</evidence>
<dbReference type="InterPro" id="IPR039420">
    <property type="entry name" value="WalR-like"/>
</dbReference>
<dbReference type="CDD" id="cd17535">
    <property type="entry name" value="REC_NarL-like"/>
    <property type="match status" value="1"/>
</dbReference>
<dbReference type="PANTHER" id="PTHR43214">
    <property type="entry name" value="TWO-COMPONENT RESPONSE REGULATOR"/>
    <property type="match status" value="1"/>
</dbReference>
<proteinExistence type="predicted"/>
<evidence type="ECO:0000313" key="8">
    <source>
        <dbReference type="EMBL" id="TLD70447.1"/>
    </source>
</evidence>
<feature type="domain" description="HTH luxR-type" evidence="6">
    <location>
        <begin position="149"/>
        <end position="214"/>
    </location>
</feature>
<keyword evidence="3" id="KW-0238">DNA-binding</keyword>
<dbReference type="InterPro" id="IPR001789">
    <property type="entry name" value="Sig_transdc_resp-reg_receiver"/>
</dbReference>
<protein>
    <submittedName>
        <fullName evidence="8">Response regulator transcription factor</fullName>
    </submittedName>
</protein>
<dbReference type="RefSeq" id="WP_138086503.1">
    <property type="nucleotide sequence ID" value="NZ_VAUV01000008.1"/>
</dbReference>
<keyword evidence="4" id="KW-0804">Transcription</keyword>
<reference evidence="8 9" key="1">
    <citation type="submission" date="2019-05" db="EMBL/GenBank/DDBJ databases">
        <title>Verrucobacter flavum gen. nov., sp. nov. a new member of the family Verrucomicrobiaceae.</title>
        <authorList>
            <person name="Szuroczki S."/>
            <person name="Abbaszade G."/>
            <person name="Szabo A."/>
            <person name="Felfoldi T."/>
            <person name="Schumann P."/>
            <person name="Boka K."/>
            <person name="Keki Z."/>
            <person name="Toumi M."/>
            <person name="Toth E."/>
        </authorList>
    </citation>
    <scope>NUCLEOTIDE SEQUENCE [LARGE SCALE GENOMIC DNA]</scope>
    <source>
        <strain evidence="8 9">MG-N-17</strain>
    </source>
</reference>
<sequence length="217" mass="24201">MSETIKLLIVDDHPVFRRGLREIIEENESLEIVGEASNGAEGLELAAKLQPDIVVVDVDMPELNGLDMARQLRKILSTSQVVFLTMYKDEDVFNAAIDLGVRGYVLKENAGEDIIEALLIVAEGETFFSSTMGAIGQRREDRVQALLLSKPNLDQLTPSEKRILKLIADDHTSKEIAYLLKISAKTVENHRLNICNKLHIHGSHGLLKFAFDHKSCL</sequence>